<proteinExistence type="predicted"/>
<dbReference type="Proteomes" id="UP000036908">
    <property type="component" value="Unassembled WGS sequence"/>
</dbReference>
<feature type="region of interest" description="Disordered" evidence="1">
    <location>
        <begin position="228"/>
        <end position="259"/>
    </location>
</feature>
<evidence type="ECO:0000313" key="3">
    <source>
        <dbReference type="EMBL" id="KOF02625.1"/>
    </source>
</evidence>
<accession>A0A0L8AKE4</accession>
<dbReference type="InterPro" id="IPR055900">
    <property type="entry name" value="DUF7477"/>
</dbReference>
<reference evidence="4" key="1">
    <citation type="submission" date="2014-11" db="EMBL/GenBank/DDBJ databases">
        <title>Genome sequencing of Roseivirga sp. D-25.</title>
        <authorList>
            <person name="Selvaratnam C."/>
            <person name="Thevarajoo S."/>
            <person name="Goh K.M."/>
            <person name="Eee R."/>
            <person name="Chan K.-G."/>
            <person name="Chong C.S."/>
        </authorList>
    </citation>
    <scope>NUCLEOTIDE SEQUENCE [LARGE SCALE GENOMIC DNA]</scope>
    <source>
        <strain evidence="4">D-25</strain>
    </source>
</reference>
<sequence>MTYGSNITAQKWKTRTDFPKEEISDDWDNDYYLSSLSYNNNLWTVISSKTSDYSLQSWRTRVDFPKDEITELWDAGYAITELTYGNNVWALVMSKGSSYSGQKWSTTTEFPKDKIKEYWDEGRSIIKLAYGQGKWALVGSKTDDITLQRWRTSETFPTEEIEENLALGYSITQLEYLNDRWVLVLSKYTDNRSQQLITSESFPKEEIRKHWESDYYITSVGHQEIESEIEPEIAEPEPTTETTKPYSAPENSTNPRITGVWNGTSLGDAEDVEITFEDNNVITIISGDEVMGGENFEIEDIPAGLSYELNMDVVPHQIDIVFTMFNVEFSRIKGIFEFSGKNEIMMLLSDDPEADRPKGFISKSGTETFKLKKTSSK</sequence>
<evidence type="ECO:0000256" key="1">
    <source>
        <dbReference type="SAM" id="MobiDB-lite"/>
    </source>
</evidence>
<protein>
    <recommendedName>
        <fullName evidence="2">DUF7477 domain-containing protein</fullName>
    </recommendedName>
</protein>
<evidence type="ECO:0000259" key="2">
    <source>
        <dbReference type="Pfam" id="PF24289"/>
    </source>
</evidence>
<dbReference type="Pfam" id="PF24289">
    <property type="entry name" value="DUF7477"/>
    <property type="match status" value="1"/>
</dbReference>
<feature type="domain" description="DUF7477" evidence="2">
    <location>
        <begin position="86"/>
        <end position="221"/>
    </location>
</feature>
<evidence type="ECO:0000313" key="4">
    <source>
        <dbReference type="Proteomes" id="UP000036908"/>
    </source>
</evidence>
<keyword evidence="4" id="KW-1185">Reference proteome</keyword>
<feature type="compositionally biased region" description="Polar residues" evidence="1">
    <location>
        <begin position="249"/>
        <end position="259"/>
    </location>
</feature>
<gene>
    <name evidence="3" type="ORF">OB69_09870</name>
</gene>
<dbReference type="AlphaFoldDB" id="A0A0L8AKE4"/>
<organism evidence="3 4">
    <name type="scientific">Roseivirga seohaensis subsp. aquiponti</name>
    <dbReference type="NCBI Taxonomy" id="1566026"/>
    <lineage>
        <taxon>Bacteria</taxon>
        <taxon>Pseudomonadati</taxon>
        <taxon>Bacteroidota</taxon>
        <taxon>Cytophagia</taxon>
        <taxon>Cytophagales</taxon>
        <taxon>Roseivirgaceae</taxon>
        <taxon>Roseivirga</taxon>
    </lineage>
</organism>
<name>A0A0L8AKE4_9BACT</name>
<dbReference type="EMBL" id="JSVA01000010">
    <property type="protein sequence ID" value="KOF02625.1"/>
    <property type="molecule type" value="Genomic_DNA"/>
</dbReference>
<comment type="caution">
    <text evidence="3">The sequence shown here is derived from an EMBL/GenBank/DDBJ whole genome shotgun (WGS) entry which is preliminary data.</text>
</comment>
<dbReference type="PATRIC" id="fig|1566026.4.peg.256"/>